<sequence>MSAMQPSGSAQRKIPKLDVAQICLNLQDRLGLAKVRYERTHRHRVEPLHPIEQNGRRGSDEGNVVSDTSSEICDSRYETPFTSSPLPTPMFSRELPRSSRSKHAATFFPSFIDNIDGSRKRVLSSPTTEQPSKAPRLSRISWKAENGLPQSSPVFSRPHHTYHGNSCSFISESDTIPDEEHSPAYQRHVDEIKEPELPIVKVQNIGSSGISSSPPRTPPPNRNCASRRNEEAGDGEDGADLLLFLANSPTPAIFRDKGSPRDFPPSTPPSQRAVPPSLTATPGRGVTTNFGTPTQQFNFADFVNVTPSPAQLPWGGRTPGTVPRTPRPPKELKTRLNFDSLAPPLAGSPSTVREKRGALHLQLGEELRP</sequence>
<feature type="compositionally biased region" description="Low complexity" evidence="1">
    <location>
        <begin position="205"/>
        <end position="214"/>
    </location>
</feature>
<reference evidence="2" key="1">
    <citation type="submission" date="2021-01" db="EMBL/GenBank/DDBJ databases">
        <title>Chromosome-level genome assembly of a human fungal pathogen reveals clustering of transcriptionally co-regulated genes.</title>
        <authorList>
            <person name="Voorhies M."/>
            <person name="Cohen S."/>
            <person name="Shea T.P."/>
            <person name="Petrus S."/>
            <person name="Munoz J.F."/>
            <person name="Poplawski S."/>
            <person name="Goldman W.E."/>
            <person name="Michael T."/>
            <person name="Cuomo C.A."/>
            <person name="Sil A."/>
            <person name="Beyhan S."/>
        </authorList>
    </citation>
    <scope>NUCLEOTIDE SEQUENCE</scope>
    <source>
        <strain evidence="2">H88</strain>
    </source>
</reference>
<feature type="region of interest" description="Disordered" evidence="1">
    <location>
        <begin position="50"/>
        <end position="96"/>
    </location>
</feature>
<proteinExistence type="predicted"/>
<feature type="region of interest" description="Disordered" evidence="1">
    <location>
        <begin position="251"/>
        <end position="283"/>
    </location>
</feature>
<feature type="compositionally biased region" description="Low complexity" evidence="1">
    <location>
        <begin position="313"/>
        <end position="324"/>
    </location>
</feature>
<feature type="region of interest" description="Disordered" evidence="1">
    <location>
        <begin position="310"/>
        <end position="329"/>
    </location>
</feature>
<accession>A0A8A1LBU1</accession>
<feature type="region of interest" description="Disordered" evidence="1">
    <location>
        <begin position="205"/>
        <end position="235"/>
    </location>
</feature>
<feature type="compositionally biased region" description="Basic and acidic residues" evidence="1">
    <location>
        <begin position="50"/>
        <end position="60"/>
    </location>
</feature>
<dbReference type="PANTHER" id="PTHR40468:SF1">
    <property type="entry name" value="TOPOISOMERASE I DAMAGE AFFECTED PROTEIN 11"/>
    <property type="match status" value="1"/>
</dbReference>
<dbReference type="PANTHER" id="PTHR40468">
    <property type="entry name" value="YALI0A15257P"/>
    <property type="match status" value="1"/>
</dbReference>
<name>A0A8A1LBU1_AJEC8</name>
<protein>
    <submittedName>
        <fullName evidence="2">Uncharacterized protein</fullName>
    </submittedName>
</protein>
<dbReference type="Proteomes" id="UP000663419">
    <property type="component" value="Chromosome 1"/>
</dbReference>
<evidence type="ECO:0000256" key="1">
    <source>
        <dbReference type="SAM" id="MobiDB-lite"/>
    </source>
</evidence>
<dbReference type="EMBL" id="CP069102">
    <property type="protein sequence ID" value="QSS49914.1"/>
    <property type="molecule type" value="Genomic_DNA"/>
</dbReference>
<dbReference type="AlphaFoldDB" id="A0A8A1LBU1"/>
<gene>
    <name evidence="2" type="ORF">I7I53_10422</name>
</gene>
<evidence type="ECO:0000313" key="2">
    <source>
        <dbReference type="EMBL" id="QSS49914.1"/>
    </source>
</evidence>
<evidence type="ECO:0000313" key="3">
    <source>
        <dbReference type="Proteomes" id="UP000663419"/>
    </source>
</evidence>
<dbReference type="VEuPathDB" id="FungiDB:I7I53_10422"/>
<organism evidence="2 3">
    <name type="scientific">Ajellomyces capsulatus (strain H88)</name>
    <name type="common">Darling's disease fungus</name>
    <name type="synonym">Histoplasma capsulatum</name>
    <dbReference type="NCBI Taxonomy" id="544711"/>
    <lineage>
        <taxon>Eukaryota</taxon>
        <taxon>Fungi</taxon>
        <taxon>Dikarya</taxon>
        <taxon>Ascomycota</taxon>
        <taxon>Pezizomycotina</taxon>
        <taxon>Eurotiomycetes</taxon>
        <taxon>Eurotiomycetidae</taxon>
        <taxon>Onygenales</taxon>
        <taxon>Ajellomycetaceae</taxon>
        <taxon>Histoplasma</taxon>
    </lineage>
</organism>